<feature type="signal peptide" evidence="1">
    <location>
        <begin position="1"/>
        <end position="18"/>
    </location>
</feature>
<accession>F4RFB1</accession>
<keyword evidence="1" id="KW-0732">Signal</keyword>
<dbReference type="VEuPathDB" id="FungiDB:MELLADRAFT_84317"/>
<dbReference type="EMBL" id="GL883099">
    <property type="protein sequence ID" value="EGG08783.1"/>
    <property type="molecule type" value="Genomic_DNA"/>
</dbReference>
<dbReference type="SUPFAM" id="SSF53474">
    <property type="entry name" value="alpha/beta-Hydrolases"/>
    <property type="match status" value="1"/>
</dbReference>
<feature type="domain" description="AB hydrolase-1" evidence="2">
    <location>
        <begin position="67"/>
        <end position="168"/>
    </location>
</feature>
<dbReference type="STRING" id="747676.F4RFB1"/>
<feature type="chain" id="PRO_5003315058" evidence="1">
    <location>
        <begin position="19"/>
        <end position="290"/>
    </location>
</feature>
<dbReference type="PANTHER" id="PTHR46331:SF2">
    <property type="entry name" value="VALACYCLOVIR HYDROLASE"/>
    <property type="match status" value="1"/>
</dbReference>
<dbReference type="RefSeq" id="XP_007407757.1">
    <property type="nucleotide sequence ID" value="XM_007407695.1"/>
</dbReference>
<keyword evidence="3" id="KW-0378">Hydrolase</keyword>
<dbReference type="AlphaFoldDB" id="F4RFB1"/>
<dbReference type="Proteomes" id="UP000001072">
    <property type="component" value="Unassembled WGS sequence"/>
</dbReference>
<dbReference type="GO" id="GO:0016746">
    <property type="term" value="F:acyltransferase activity"/>
    <property type="evidence" value="ECO:0007669"/>
    <property type="project" value="UniProtKB-KW"/>
</dbReference>
<dbReference type="GeneID" id="18933437"/>
<proteinExistence type="predicted"/>
<dbReference type="InParanoid" id="F4RFB1"/>
<dbReference type="InterPro" id="IPR029058">
    <property type="entry name" value="AB_hydrolase_fold"/>
</dbReference>
<protein>
    <submittedName>
        <fullName evidence="3">Hydrolase/acyltransferase</fullName>
    </submittedName>
</protein>
<dbReference type="HOGENOM" id="CLU_020336_47_0_1"/>
<dbReference type="Pfam" id="PF00561">
    <property type="entry name" value="Abhydrolase_1"/>
    <property type="match status" value="1"/>
</dbReference>
<dbReference type="KEGG" id="mlr:MELLADRAFT_84317"/>
<keyword evidence="3" id="KW-0808">Transferase</keyword>
<dbReference type="OrthoDB" id="2502737at2759"/>
<gene>
    <name evidence="3" type="ORF">MELLADRAFT_84317</name>
</gene>
<name>F4RFB1_MELLP</name>
<dbReference type="GO" id="GO:0017171">
    <property type="term" value="F:serine hydrolase activity"/>
    <property type="evidence" value="ECO:0007669"/>
    <property type="project" value="TreeGrafter"/>
</dbReference>
<reference evidence="4" key="1">
    <citation type="journal article" date="2011" name="Proc. Natl. Acad. Sci. U.S.A.">
        <title>Obligate biotrophy features unraveled by the genomic analysis of rust fungi.</title>
        <authorList>
            <person name="Duplessis S."/>
            <person name="Cuomo C.A."/>
            <person name="Lin Y.-C."/>
            <person name="Aerts A."/>
            <person name="Tisserant E."/>
            <person name="Veneault-Fourrey C."/>
            <person name="Joly D.L."/>
            <person name="Hacquard S."/>
            <person name="Amselem J."/>
            <person name="Cantarel B.L."/>
            <person name="Chiu R."/>
            <person name="Coutinho P.M."/>
            <person name="Feau N."/>
            <person name="Field M."/>
            <person name="Frey P."/>
            <person name="Gelhaye E."/>
            <person name="Goldberg J."/>
            <person name="Grabherr M.G."/>
            <person name="Kodira C.D."/>
            <person name="Kohler A."/>
            <person name="Kuees U."/>
            <person name="Lindquist E.A."/>
            <person name="Lucas S.M."/>
            <person name="Mago R."/>
            <person name="Mauceli E."/>
            <person name="Morin E."/>
            <person name="Murat C."/>
            <person name="Pangilinan J.L."/>
            <person name="Park R."/>
            <person name="Pearson M."/>
            <person name="Quesneville H."/>
            <person name="Rouhier N."/>
            <person name="Sakthikumar S."/>
            <person name="Salamov A.A."/>
            <person name="Schmutz J."/>
            <person name="Selles B."/>
            <person name="Shapiro H."/>
            <person name="Tanguay P."/>
            <person name="Tuskan G.A."/>
            <person name="Henrissat B."/>
            <person name="Van de Peer Y."/>
            <person name="Rouze P."/>
            <person name="Ellis J.G."/>
            <person name="Dodds P.N."/>
            <person name="Schein J.E."/>
            <person name="Zhong S."/>
            <person name="Hamelin R.C."/>
            <person name="Grigoriev I.V."/>
            <person name="Szabo L.J."/>
            <person name="Martin F."/>
        </authorList>
    </citation>
    <scope>NUCLEOTIDE SEQUENCE [LARGE SCALE GENOMIC DNA]</scope>
    <source>
        <strain evidence="4">98AG31 / pathotype 3-4-7</strain>
    </source>
</reference>
<evidence type="ECO:0000313" key="4">
    <source>
        <dbReference type="Proteomes" id="UP000001072"/>
    </source>
</evidence>
<dbReference type="PANTHER" id="PTHR46331">
    <property type="entry name" value="VALACYCLOVIR HYDROLASE"/>
    <property type="match status" value="1"/>
</dbReference>
<keyword evidence="3" id="KW-0012">Acyltransferase</keyword>
<dbReference type="Gene3D" id="3.40.50.1820">
    <property type="entry name" value="alpha/beta hydrolase"/>
    <property type="match status" value="1"/>
</dbReference>
<evidence type="ECO:0000259" key="2">
    <source>
        <dbReference type="Pfam" id="PF00561"/>
    </source>
</evidence>
<evidence type="ECO:0000313" key="3">
    <source>
        <dbReference type="EMBL" id="EGG08783.1"/>
    </source>
</evidence>
<keyword evidence="4" id="KW-1185">Reference proteome</keyword>
<organism evidence="4">
    <name type="scientific">Melampsora larici-populina (strain 98AG31 / pathotype 3-4-7)</name>
    <name type="common">Poplar leaf rust fungus</name>
    <dbReference type="NCBI Taxonomy" id="747676"/>
    <lineage>
        <taxon>Eukaryota</taxon>
        <taxon>Fungi</taxon>
        <taxon>Dikarya</taxon>
        <taxon>Basidiomycota</taxon>
        <taxon>Pucciniomycotina</taxon>
        <taxon>Pucciniomycetes</taxon>
        <taxon>Pucciniales</taxon>
        <taxon>Melampsoraceae</taxon>
        <taxon>Melampsora</taxon>
    </lineage>
</organism>
<sequence length="290" mass="31886">MMKIFQLIILLVINNVNSTSIDRRATQPWLILPPTPSLPKPISNTLQDINGVKLWSQEYNKSPGKIPIVLNHGGLGYSAYFGDVINNLIAQNRYVIAIDRRGHGRSTFNANDEFTFDMFAKDIDDQLKSIGVQKYDVLGWSDGAATTLAALQTPTLASKINKAFIFAGFMVPQDTNSTFTSTNIYTEFVSRCAKEYAVNQPTQDFKLFAGKVATLESKLPQFTAQGLGRIDGSKVAIAGAEYDEAVNLNVPDKLHSAIRGSQLIMLKGVSHFAPLQDSKGFTQAILKFFG</sequence>
<evidence type="ECO:0000256" key="1">
    <source>
        <dbReference type="SAM" id="SignalP"/>
    </source>
</evidence>
<dbReference type="InterPro" id="IPR000073">
    <property type="entry name" value="AB_hydrolase_1"/>
</dbReference>
<dbReference type="eggNOG" id="ENOG502QW04">
    <property type="taxonomic scope" value="Eukaryota"/>
</dbReference>